<dbReference type="EMBL" id="FQXM01000008">
    <property type="protein sequence ID" value="SHH64116.1"/>
    <property type="molecule type" value="Genomic_DNA"/>
</dbReference>
<proteinExistence type="predicted"/>
<dbReference type="InterPro" id="IPR031360">
    <property type="entry name" value="TrpP"/>
</dbReference>
<reference evidence="2 3" key="1">
    <citation type="submission" date="2016-11" db="EMBL/GenBank/DDBJ databases">
        <authorList>
            <person name="Jaros S."/>
            <person name="Januszkiewicz K."/>
            <person name="Wedrychowicz H."/>
        </authorList>
    </citation>
    <scope>NUCLEOTIDE SEQUENCE [LARGE SCALE GENOMIC DNA]</scope>
    <source>
        <strain evidence="2 3">DSM 8605</strain>
    </source>
</reference>
<evidence type="ECO:0000313" key="3">
    <source>
        <dbReference type="Proteomes" id="UP000184447"/>
    </source>
</evidence>
<dbReference type="STRING" id="1121316.SAMN02745207_01820"/>
<keyword evidence="1" id="KW-0472">Membrane</keyword>
<feature type="transmembrane region" description="Helical" evidence="1">
    <location>
        <begin position="138"/>
        <end position="162"/>
    </location>
</feature>
<dbReference type="OrthoDB" id="2243651at2"/>
<sequence>MNKNFKKQITHSLLLAIGTIINIIMPGFLGGIKPDFILLILLMIILLDSDYKTALLTGIVAGLLGALTTSFPGGQIPNLIDKIIISHLTFLCLIPLRKYNTVNNIKAIILCLLGTVVSGTVFLSTALILFGLPAPFKILLISVVLPTALVNAILSPILLNILSKSLRISNSKIYDTKIIQS</sequence>
<evidence type="ECO:0000313" key="2">
    <source>
        <dbReference type="EMBL" id="SHH64116.1"/>
    </source>
</evidence>
<keyword evidence="1" id="KW-0812">Transmembrane</keyword>
<dbReference type="Proteomes" id="UP000184447">
    <property type="component" value="Unassembled WGS sequence"/>
</dbReference>
<keyword evidence="3" id="KW-1185">Reference proteome</keyword>
<dbReference type="AlphaFoldDB" id="A0A1M5UMI5"/>
<protein>
    <submittedName>
        <fullName evidence="2">Tryptophan transporter TrpP</fullName>
    </submittedName>
</protein>
<gene>
    <name evidence="2" type="ORF">SAMN02745207_01820</name>
</gene>
<feature type="transmembrane region" description="Helical" evidence="1">
    <location>
        <begin position="9"/>
        <end position="25"/>
    </location>
</feature>
<keyword evidence="1" id="KW-1133">Transmembrane helix</keyword>
<name>A0A1M5UMI5_9CLOT</name>
<feature type="transmembrane region" description="Helical" evidence="1">
    <location>
        <begin position="108"/>
        <end position="132"/>
    </location>
</feature>
<organism evidence="2 3">
    <name type="scientific">Clostridium grantii DSM 8605</name>
    <dbReference type="NCBI Taxonomy" id="1121316"/>
    <lineage>
        <taxon>Bacteria</taxon>
        <taxon>Bacillati</taxon>
        <taxon>Bacillota</taxon>
        <taxon>Clostridia</taxon>
        <taxon>Eubacteriales</taxon>
        <taxon>Clostridiaceae</taxon>
        <taxon>Clostridium</taxon>
    </lineage>
</organism>
<accession>A0A1M5UMI5</accession>
<evidence type="ECO:0000256" key="1">
    <source>
        <dbReference type="SAM" id="Phobius"/>
    </source>
</evidence>
<feature type="transmembrane region" description="Helical" evidence="1">
    <location>
        <begin position="54"/>
        <end position="73"/>
    </location>
</feature>
<dbReference type="Pfam" id="PF17099">
    <property type="entry name" value="TrpP"/>
    <property type="match status" value="1"/>
</dbReference>
<dbReference type="RefSeq" id="WP_073338117.1">
    <property type="nucleotide sequence ID" value="NZ_FQXM01000008.1"/>
</dbReference>